<evidence type="ECO:0000256" key="5">
    <source>
        <dbReference type="HAMAP-Rule" id="MF_01609"/>
    </source>
</evidence>
<dbReference type="NCBIfam" id="NF010041">
    <property type="entry name" value="PRK13517.1-1"/>
    <property type="match status" value="1"/>
</dbReference>
<dbReference type="EC" id="6.3.2.2" evidence="5"/>
<dbReference type="InterPro" id="IPR014746">
    <property type="entry name" value="Gln_synth/guanido_kin_cat_dom"/>
</dbReference>
<dbReference type="InterPro" id="IPR006336">
    <property type="entry name" value="GCS2"/>
</dbReference>
<keyword evidence="1 5" id="KW-0436">Ligase</keyword>
<keyword evidence="8" id="KW-1185">Reference proteome</keyword>
<dbReference type="Pfam" id="PF04107">
    <property type="entry name" value="GCS2"/>
    <property type="match status" value="1"/>
</dbReference>
<reference evidence="7 8" key="2">
    <citation type="submission" date="2020-08" db="EMBL/GenBank/DDBJ databases">
        <title>The Agave Microbiome: Exploring the role of microbial communities in plant adaptations to desert environments.</title>
        <authorList>
            <person name="Partida-Martinez L.P."/>
        </authorList>
    </citation>
    <scope>NUCLEOTIDE SEQUENCE [LARGE SCALE GENOMIC DNA]</scope>
    <source>
        <strain evidence="7 8">AT2.17</strain>
    </source>
</reference>
<evidence type="ECO:0000256" key="1">
    <source>
        <dbReference type="ARBA" id="ARBA00022598"/>
    </source>
</evidence>
<evidence type="ECO:0000256" key="2">
    <source>
        <dbReference type="ARBA" id="ARBA00022741"/>
    </source>
</evidence>
<dbReference type="EMBL" id="JACCBW010000002">
    <property type="protein sequence ID" value="NYE36484.1"/>
    <property type="molecule type" value="Genomic_DNA"/>
</dbReference>
<sequence length="382" mass="40885">MRSVGVEEELLLVDARTGRPRNLASEVIRAAGARDARSPAPSDDRGGSLGHELHRTQVETDTPPVESLPALDHALRAWRERTRTAALEVGARVLASGTSPLAGDSAVERSSRYDAMRQRYGLMIAEQLVCGCHVHVDVSGPDEGVAVLDRIRTWVPLLLAVSANSPWAQSVDTAFESYRHPMQMRWPSAGPTPVLGSPDAYRRYVEAMLATGVPLDEAMVYTDARLSAQHPTVEIRTADVCLDVRDAVLVAALARALVETAAREAEEGRGPDDVPAPLLRLAGWKAGRHGMTGELVHPPTGTSRPAADVMETLLDHVGDALRDAGDHDHVAQGIARLLEEGTGARRQRELLGAADPDDDEALGRAVVALCRITAGEQPSPAS</sequence>
<evidence type="ECO:0000313" key="7">
    <source>
        <dbReference type="EMBL" id="NYE36484.1"/>
    </source>
</evidence>
<dbReference type="Proteomes" id="UP000549911">
    <property type="component" value="Unassembled WGS sequence"/>
</dbReference>
<feature type="compositionally biased region" description="Basic and acidic residues" evidence="6">
    <location>
        <begin position="32"/>
        <end position="50"/>
    </location>
</feature>
<dbReference type="GO" id="GO:0004357">
    <property type="term" value="F:glutamate-cysteine ligase activity"/>
    <property type="evidence" value="ECO:0007669"/>
    <property type="project" value="UniProtKB-EC"/>
</dbReference>
<dbReference type="InterPro" id="IPR050141">
    <property type="entry name" value="GCL_type2/YbdK_subfam"/>
</dbReference>
<comment type="caution">
    <text evidence="7">The sequence shown here is derived from an EMBL/GenBank/DDBJ whole genome shotgun (WGS) entry which is preliminary data.</text>
</comment>
<keyword evidence="3 5" id="KW-0067">ATP-binding</keyword>
<dbReference type="Gene3D" id="3.30.590.20">
    <property type="match status" value="1"/>
</dbReference>
<gene>
    <name evidence="7" type="ORF">F4692_001617</name>
</gene>
<keyword evidence="2 5" id="KW-0547">Nucleotide-binding</keyword>
<comment type="catalytic activity">
    <reaction evidence="4 5">
        <text>L-cysteine + L-glutamate + ATP = gamma-L-glutamyl-L-cysteine + ADP + phosphate + H(+)</text>
        <dbReference type="Rhea" id="RHEA:13285"/>
        <dbReference type="ChEBI" id="CHEBI:15378"/>
        <dbReference type="ChEBI" id="CHEBI:29985"/>
        <dbReference type="ChEBI" id="CHEBI:30616"/>
        <dbReference type="ChEBI" id="CHEBI:35235"/>
        <dbReference type="ChEBI" id="CHEBI:43474"/>
        <dbReference type="ChEBI" id="CHEBI:58173"/>
        <dbReference type="ChEBI" id="CHEBI:456216"/>
        <dbReference type="EC" id="6.3.2.2"/>
    </reaction>
</comment>
<accession>A0A7Y9H201</accession>
<dbReference type="NCBIfam" id="TIGR02050">
    <property type="entry name" value="gshA_cyan_rel"/>
    <property type="match status" value="1"/>
</dbReference>
<dbReference type="GO" id="GO:0042398">
    <property type="term" value="P:modified amino acid biosynthetic process"/>
    <property type="evidence" value="ECO:0007669"/>
    <property type="project" value="InterPro"/>
</dbReference>
<dbReference type="GO" id="GO:0005524">
    <property type="term" value="F:ATP binding"/>
    <property type="evidence" value="ECO:0007669"/>
    <property type="project" value="UniProtKB-KW"/>
</dbReference>
<proteinExistence type="inferred from homology"/>
<dbReference type="HAMAP" id="MF_01609">
    <property type="entry name" value="Glu_cys_ligase_2"/>
    <property type="match status" value="1"/>
</dbReference>
<feature type="region of interest" description="Disordered" evidence="6">
    <location>
        <begin position="30"/>
        <end position="50"/>
    </location>
</feature>
<name>A0A7Y9H201_9ACTN</name>
<evidence type="ECO:0000256" key="3">
    <source>
        <dbReference type="ARBA" id="ARBA00022840"/>
    </source>
</evidence>
<evidence type="ECO:0000313" key="8">
    <source>
        <dbReference type="Proteomes" id="UP000549911"/>
    </source>
</evidence>
<protein>
    <recommendedName>
        <fullName evidence="5">Putative glutamate--cysteine ligase 2</fullName>
        <ecNumber evidence="5">6.3.2.2</ecNumber>
    </recommendedName>
    <alternativeName>
        <fullName evidence="5">Gamma-glutamylcysteine synthetase 2</fullName>
        <shortName evidence="5">GCS 2</shortName>
        <shortName evidence="5">Gamma-GCS 2</shortName>
    </alternativeName>
</protein>
<comment type="similarity">
    <text evidence="5">Belongs to the glutamate--cysteine ligase type 2 family. YbdK subfamily.</text>
</comment>
<dbReference type="PANTHER" id="PTHR36510:SF1">
    <property type="entry name" value="GLUTAMATE--CYSTEINE LIGASE 2-RELATED"/>
    <property type="match status" value="1"/>
</dbReference>
<dbReference type="PANTHER" id="PTHR36510">
    <property type="entry name" value="GLUTAMATE--CYSTEINE LIGASE 2-RELATED"/>
    <property type="match status" value="1"/>
</dbReference>
<reference evidence="7 8" key="1">
    <citation type="submission" date="2020-07" db="EMBL/GenBank/DDBJ databases">
        <authorList>
            <person name="Partida-Martinez L."/>
            <person name="Huntemann M."/>
            <person name="Clum A."/>
            <person name="Wang J."/>
            <person name="Palaniappan K."/>
            <person name="Ritter S."/>
            <person name="Chen I.-M."/>
            <person name="Stamatis D."/>
            <person name="Reddy T."/>
            <person name="O'Malley R."/>
            <person name="Daum C."/>
            <person name="Shapiro N."/>
            <person name="Ivanova N."/>
            <person name="Kyrpides N."/>
            <person name="Woyke T."/>
        </authorList>
    </citation>
    <scope>NUCLEOTIDE SEQUENCE [LARGE SCALE GENOMIC DNA]</scope>
    <source>
        <strain evidence="7 8">AT2.17</strain>
    </source>
</reference>
<organism evidence="7 8">
    <name type="scientific">Nocardioides cavernae</name>
    <dbReference type="NCBI Taxonomy" id="1921566"/>
    <lineage>
        <taxon>Bacteria</taxon>
        <taxon>Bacillati</taxon>
        <taxon>Actinomycetota</taxon>
        <taxon>Actinomycetes</taxon>
        <taxon>Propionibacteriales</taxon>
        <taxon>Nocardioidaceae</taxon>
        <taxon>Nocardioides</taxon>
    </lineage>
</organism>
<comment type="function">
    <text evidence="5">ATP-dependent carboxylate-amine ligase which exhibits weak glutamate--cysteine ligase activity.</text>
</comment>
<dbReference type="SUPFAM" id="SSF55931">
    <property type="entry name" value="Glutamine synthetase/guanido kinase"/>
    <property type="match status" value="1"/>
</dbReference>
<dbReference type="InterPro" id="IPR011793">
    <property type="entry name" value="YbdK"/>
</dbReference>
<dbReference type="AlphaFoldDB" id="A0A7Y9H201"/>
<evidence type="ECO:0000256" key="4">
    <source>
        <dbReference type="ARBA" id="ARBA00048819"/>
    </source>
</evidence>
<dbReference type="RefSeq" id="WP_179619155.1">
    <property type="nucleotide sequence ID" value="NZ_JACCBW010000002.1"/>
</dbReference>
<evidence type="ECO:0000256" key="6">
    <source>
        <dbReference type="SAM" id="MobiDB-lite"/>
    </source>
</evidence>